<dbReference type="GO" id="GO:0015379">
    <property type="term" value="F:potassium:chloride symporter activity"/>
    <property type="evidence" value="ECO:0007669"/>
    <property type="project" value="InterPro"/>
</dbReference>
<feature type="transmembrane region" description="Helical" evidence="13">
    <location>
        <begin position="181"/>
        <end position="203"/>
    </location>
</feature>
<keyword evidence="12" id="KW-0479">Metal-binding</keyword>
<dbReference type="RefSeq" id="WP_117532274.1">
    <property type="nucleotide sequence ID" value="NZ_QUSM01000003.1"/>
</dbReference>
<feature type="transmembrane region" description="Helical" evidence="13">
    <location>
        <begin position="237"/>
        <end position="258"/>
    </location>
</feature>
<feature type="transmembrane region" description="Helical" evidence="13">
    <location>
        <begin position="452"/>
        <end position="473"/>
    </location>
</feature>
<keyword evidence="3" id="KW-0813">Transport</keyword>
<evidence type="ECO:0000256" key="3">
    <source>
        <dbReference type="ARBA" id="ARBA00022448"/>
    </source>
</evidence>
<protein>
    <submittedName>
        <fullName evidence="14">TrkH family potassium uptake protein</fullName>
    </submittedName>
</protein>
<sequence length="479" mass="52735">MNKGMIKHITGWVFILLGLVLLLPILVAVIYKENTWTAFLLTSVISTFIGILCIIRKPKNQTIYAKEGFSIVALSWIIIAVIGALPFLISGEIPGFFNALFESASGFTTTGASVVDNVDALSKCILFWRSFMHWLGGMGVLVFIIAVIPLIGGGQNMHLMRAESPGPMVGKLMPKLRSTPMILYGIYFSMTVLEIIFLLFGGMPLFDAVLNSMATAGTGGFSMTNAGMSAYNTYCQLIISIFMILFGINFNVYFLILGKKIKDVLKNEEVRYYLIILISATIIIALNISSQFKSMGMAFHHALFQVASIMTTTGFSSVDFNLWPELSKTILIILMFIGACAGSTGGGIKVSRFIIVCKDAVNELSMLIHPRRVKVMKMDGKKIEKKTFHNVCAYLFVYMIIFIGSLLLISLNNYDFSTNFSAVAATMNNIGPGLNLVGPATSYSFLSDFSKFVLSFDMIAGRLELFPILLLFAPGTWKK</sequence>
<evidence type="ECO:0000256" key="10">
    <source>
        <dbReference type="ARBA" id="ARBA00023065"/>
    </source>
</evidence>
<feature type="binding site" evidence="12">
    <location>
        <position position="313"/>
    </location>
    <ligand>
        <name>K(+)</name>
        <dbReference type="ChEBI" id="CHEBI:29103"/>
    </ligand>
</feature>
<keyword evidence="11 13" id="KW-0472">Membrane</keyword>
<reference evidence="14 15" key="1">
    <citation type="submission" date="2018-08" db="EMBL/GenBank/DDBJ databases">
        <title>A genome reference for cultivated species of the human gut microbiota.</title>
        <authorList>
            <person name="Zou Y."/>
            <person name="Xue W."/>
            <person name="Luo G."/>
        </authorList>
    </citation>
    <scope>NUCLEOTIDE SEQUENCE [LARGE SCALE GENOMIC DNA]</scope>
    <source>
        <strain evidence="14 15">AM25-6</strain>
    </source>
</reference>
<evidence type="ECO:0000256" key="7">
    <source>
        <dbReference type="ARBA" id="ARBA00022692"/>
    </source>
</evidence>
<keyword evidence="5" id="KW-0997">Cell inner membrane</keyword>
<organism evidence="14 15">
    <name type="scientific">Anaerofustis stercorihominis</name>
    <dbReference type="NCBI Taxonomy" id="214853"/>
    <lineage>
        <taxon>Bacteria</taxon>
        <taxon>Bacillati</taxon>
        <taxon>Bacillota</taxon>
        <taxon>Clostridia</taxon>
        <taxon>Eubacteriales</taxon>
        <taxon>Eubacteriaceae</taxon>
        <taxon>Anaerofustis</taxon>
    </lineage>
</organism>
<dbReference type="GO" id="GO:0005886">
    <property type="term" value="C:plasma membrane"/>
    <property type="evidence" value="ECO:0007669"/>
    <property type="project" value="UniProtKB-SubCell"/>
</dbReference>
<keyword evidence="9 13" id="KW-1133">Transmembrane helix</keyword>
<evidence type="ECO:0000256" key="5">
    <source>
        <dbReference type="ARBA" id="ARBA00022519"/>
    </source>
</evidence>
<feature type="binding site" evidence="12">
    <location>
        <position position="109"/>
    </location>
    <ligand>
        <name>K(+)</name>
        <dbReference type="ChEBI" id="CHEBI:29103"/>
    </ligand>
</feature>
<dbReference type="AlphaFoldDB" id="A0A3E3DZ74"/>
<dbReference type="PIRSF" id="PIRSF006247">
    <property type="entry name" value="TrkH"/>
    <property type="match status" value="1"/>
</dbReference>
<evidence type="ECO:0000256" key="4">
    <source>
        <dbReference type="ARBA" id="ARBA00022475"/>
    </source>
</evidence>
<evidence type="ECO:0000256" key="6">
    <source>
        <dbReference type="ARBA" id="ARBA00022538"/>
    </source>
</evidence>
<evidence type="ECO:0000256" key="2">
    <source>
        <dbReference type="ARBA" id="ARBA00009137"/>
    </source>
</evidence>
<feature type="binding site" evidence="12">
    <location>
        <position position="110"/>
    </location>
    <ligand>
        <name>K(+)</name>
        <dbReference type="ChEBI" id="CHEBI:29103"/>
    </ligand>
</feature>
<proteinExistence type="inferred from homology"/>
<evidence type="ECO:0000313" key="15">
    <source>
        <dbReference type="Proteomes" id="UP000261212"/>
    </source>
</evidence>
<dbReference type="InterPro" id="IPR004772">
    <property type="entry name" value="TrkH"/>
</dbReference>
<name>A0A3E3DZ74_9FIRM</name>
<feature type="binding site" evidence="12">
    <location>
        <position position="219"/>
    </location>
    <ligand>
        <name>K(+)</name>
        <dbReference type="ChEBI" id="CHEBI:29103"/>
    </ligand>
</feature>
<evidence type="ECO:0000256" key="9">
    <source>
        <dbReference type="ARBA" id="ARBA00022989"/>
    </source>
</evidence>
<evidence type="ECO:0000313" key="14">
    <source>
        <dbReference type="EMBL" id="RGD74587.1"/>
    </source>
</evidence>
<feature type="transmembrane region" description="Helical" evidence="13">
    <location>
        <begin position="391"/>
        <end position="411"/>
    </location>
</feature>
<feature type="transmembrane region" description="Helical" evidence="13">
    <location>
        <begin position="68"/>
        <end position="89"/>
    </location>
</feature>
<accession>A0A3E3DZ74</accession>
<comment type="subcellular location">
    <subcellularLocation>
        <location evidence="1">Cell inner membrane</location>
        <topology evidence="1">Multi-pass membrane protein</topology>
    </subcellularLocation>
</comment>
<evidence type="ECO:0000256" key="1">
    <source>
        <dbReference type="ARBA" id="ARBA00004429"/>
    </source>
</evidence>
<keyword evidence="10" id="KW-0406">Ion transport</keyword>
<feature type="transmembrane region" description="Helical" evidence="13">
    <location>
        <begin position="270"/>
        <end position="289"/>
    </location>
</feature>
<evidence type="ECO:0000256" key="13">
    <source>
        <dbReference type="SAM" id="Phobius"/>
    </source>
</evidence>
<dbReference type="GO" id="GO:0046872">
    <property type="term" value="F:metal ion binding"/>
    <property type="evidence" value="ECO:0007669"/>
    <property type="project" value="UniProtKB-KW"/>
</dbReference>
<keyword evidence="6" id="KW-0633">Potassium transport</keyword>
<dbReference type="Proteomes" id="UP000261212">
    <property type="component" value="Unassembled WGS sequence"/>
</dbReference>
<dbReference type="InterPro" id="IPR003445">
    <property type="entry name" value="Cat_transpt"/>
</dbReference>
<gene>
    <name evidence="14" type="ORF">DW687_07465</name>
</gene>
<dbReference type="EMBL" id="QUSM01000003">
    <property type="protein sequence ID" value="RGD74587.1"/>
    <property type="molecule type" value="Genomic_DNA"/>
</dbReference>
<evidence type="ECO:0000256" key="11">
    <source>
        <dbReference type="ARBA" id="ARBA00023136"/>
    </source>
</evidence>
<dbReference type="PANTHER" id="PTHR32024">
    <property type="entry name" value="TRK SYSTEM POTASSIUM UPTAKE PROTEIN TRKG-RELATED"/>
    <property type="match status" value="1"/>
</dbReference>
<evidence type="ECO:0000256" key="8">
    <source>
        <dbReference type="ARBA" id="ARBA00022958"/>
    </source>
</evidence>
<keyword evidence="8 12" id="KW-0630">Potassium</keyword>
<feature type="transmembrane region" description="Helical" evidence="13">
    <location>
        <begin position="329"/>
        <end position="348"/>
    </location>
</feature>
<evidence type="ECO:0000256" key="12">
    <source>
        <dbReference type="PIRSR" id="PIRSR006247-1"/>
    </source>
</evidence>
<keyword evidence="4" id="KW-1003">Cell membrane</keyword>
<feature type="binding site" evidence="12">
    <location>
        <position position="312"/>
    </location>
    <ligand>
        <name>K(+)</name>
        <dbReference type="ChEBI" id="CHEBI:29103"/>
    </ligand>
</feature>
<comment type="similarity">
    <text evidence="2">Belongs to the TrkH potassium transport family.</text>
</comment>
<feature type="transmembrane region" description="Helical" evidence="13">
    <location>
        <begin position="131"/>
        <end position="151"/>
    </location>
</feature>
<keyword evidence="7 13" id="KW-0812">Transmembrane</keyword>
<comment type="caution">
    <text evidence="14">The sequence shown here is derived from an EMBL/GenBank/DDBJ whole genome shotgun (WGS) entry which is preliminary data.</text>
</comment>
<feature type="transmembrane region" description="Helical" evidence="13">
    <location>
        <begin position="37"/>
        <end position="56"/>
    </location>
</feature>
<dbReference type="PANTHER" id="PTHR32024:SF2">
    <property type="entry name" value="TRK SYSTEM POTASSIUM UPTAKE PROTEIN TRKG-RELATED"/>
    <property type="match status" value="1"/>
</dbReference>
<feature type="binding site" evidence="12">
    <location>
        <position position="429"/>
    </location>
    <ligand>
        <name>K(+)</name>
        <dbReference type="ChEBI" id="CHEBI:29103"/>
    </ligand>
</feature>
<dbReference type="Pfam" id="PF02386">
    <property type="entry name" value="TrkH"/>
    <property type="match status" value="1"/>
</dbReference>
<feature type="transmembrane region" description="Helical" evidence="13">
    <location>
        <begin position="12"/>
        <end position="31"/>
    </location>
</feature>